<evidence type="ECO:0000313" key="4">
    <source>
        <dbReference type="WBParaSite" id="SMTH1_4560.1"/>
    </source>
</evidence>
<dbReference type="Proteomes" id="UP000050791">
    <property type="component" value="Unassembled WGS sequence"/>
</dbReference>
<keyword evidence="2" id="KW-0472">Membrane</keyword>
<organism evidence="3 4">
    <name type="scientific">Schistosoma mattheei</name>
    <dbReference type="NCBI Taxonomy" id="31246"/>
    <lineage>
        <taxon>Eukaryota</taxon>
        <taxon>Metazoa</taxon>
        <taxon>Spiralia</taxon>
        <taxon>Lophotrochozoa</taxon>
        <taxon>Platyhelminthes</taxon>
        <taxon>Trematoda</taxon>
        <taxon>Digenea</taxon>
        <taxon>Strigeidida</taxon>
        <taxon>Schistosomatoidea</taxon>
        <taxon>Schistosomatidae</taxon>
        <taxon>Schistosoma</taxon>
    </lineage>
</organism>
<keyword evidence="2" id="KW-1133">Transmembrane helix</keyword>
<name>A0AA85BBX7_9TREM</name>
<accession>A0AA85BBX7</accession>
<sequence>MLKGYLKGVVDLVNNLTEPAGSDENLTSGDTPEVLGEGFKDQDNGSSNRPRTLNSVPNSQSVDNSESSSVLSWIGNLIAANGENSMLFYVDSLASMGINPNDDNEKQADQESEKSLVITEDISKIEVPEVSKSQEDNKLITHNINCDWTDKFSVKTSHVWNRLKRILMKLFILSLNQKMLYVVLLFQFVIVSQLLQIQ</sequence>
<feature type="compositionally biased region" description="Polar residues" evidence="1">
    <location>
        <begin position="44"/>
        <end position="57"/>
    </location>
</feature>
<evidence type="ECO:0000256" key="2">
    <source>
        <dbReference type="SAM" id="Phobius"/>
    </source>
</evidence>
<keyword evidence="2" id="KW-0812">Transmembrane</keyword>
<evidence type="ECO:0000313" key="3">
    <source>
        <dbReference type="Proteomes" id="UP000050791"/>
    </source>
</evidence>
<dbReference type="WBParaSite" id="SMTH1_4560.1">
    <property type="protein sequence ID" value="SMTH1_4560.1"/>
    <property type="gene ID" value="SMTH1_4560"/>
</dbReference>
<reference evidence="4" key="1">
    <citation type="submission" date="2023-11" db="UniProtKB">
        <authorList>
            <consortium name="WormBaseParasite"/>
        </authorList>
    </citation>
    <scope>IDENTIFICATION</scope>
</reference>
<feature type="region of interest" description="Disordered" evidence="1">
    <location>
        <begin position="18"/>
        <end position="65"/>
    </location>
</feature>
<proteinExistence type="predicted"/>
<protein>
    <submittedName>
        <fullName evidence="4">Uncharacterized protein</fullName>
    </submittedName>
</protein>
<evidence type="ECO:0000256" key="1">
    <source>
        <dbReference type="SAM" id="MobiDB-lite"/>
    </source>
</evidence>
<feature type="transmembrane region" description="Helical" evidence="2">
    <location>
        <begin position="170"/>
        <end position="195"/>
    </location>
</feature>
<dbReference type="AlphaFoldDB" id="A0AA85BBX7"/>